<dbReference type="Gene3D" id="1.20.120.330">
    <property type="entry name" value="Nucleotidyltransferases domain 2"/>
    <property type="match status" value="1"/>
</dbReference>
<dbReference type="InterPro" id="IPR052226">
    <property type="entry name" value="UPF0332_toxin"/>
</dbReference>
<comment type="similarity">
    <text evidence="1">Belongs to the UPF0332 family.</text>
</comment>
<reference evidence="3 4" key="1">
    <citation type="journal article" date="2016" name="Nat. Commun.">
        <title>Thousands of microbial genomes shed light on interconnected biogeochemical processes in an aquifer system.</title>
        <authorList>
            <person name="Anantharaman K."/>
            <person name="Brown C.T."/>
            <person name="Hug L.A."/>
            <person name="Sharon I."/>
            <person name="Castelle C.J."/>
            <person name="Probst A.J."/>
            <person name="Thomas B.C."/>
            <person name="Singh A."/>
            <person name="Wilkins M.J."/>
            <person name="Karaoz U."/>
            <person name="Brodie E.L."/>
            <person name="Williams K.H."/>
            <person name="Hubbard S.S."/>
            <person name="Banfield J.F."/>
        </authorList>
    </citation>
    <scope>NUCLEOTIDE SEQUENCE [LARGE SCALE GENOMIC DNA]</scope>
</reference>
<organism evidence="3 4">
    <name type="scientific">Candidatus Schekmanbacteria bacterium RBG_16_38_11</name>
    <dbReference type="NCBI Taxonomy" id="1817880"/>
    <lineage>
        <taxon>Bacteria</taxon>
        <taxon>Candidatus Schekmaniibacteriota</taxon>
    </lineage>
</organism>
<dbReference type="InterPro" id="IPR007842">
    <property type="entry name" value="HEPN_dom"/>
</dbReference>
<accession>A0A1F7RWX3</accession>
<evidence type="ECO:0000256" key="1">
    <source>
        <dbReference type="ARBA" id="ARBA00038248"/>
    </source>
</evidence>
<sequence>MFHAARALIYSKGYREKSHYYLLVALQALFVDEGLLEEELTKDFHTAMVLREGADYHGEFSKEGAESSIESATKFLQKAEAILPFR</sequence>
<dbReference type="EMBL" id="MGDF01000073">
    <property type="protein sequence ID" value="OGL45930.1"/>
    <property type="molecule type" value="Genomic_DNA"/>
</dbReference>
<dbReference type="Pfam" id="PF05168">
    <property type="entry name" value="HEPN"/>
    <property type="match status" value="1"/>
</dbReference>
<dbReference type="PANTHER" id="PTHR36565">
    <property type="entry name" value="UPF0332 PROTEIN TM_1000"/>
    <property type="match status" value="1"/>
</dbReference>
<feature type="domain" description="HEPN" evidence="2">
    <location>
        <begin position="1"/>
        <end position="80"/>
    </location>
</feature>
<name>A0A1F7RWX3_9BACT</name>
<protein>
    <recommendedName>
        <fullName evidence="2">HEPN domain-containing protein</fullName>
    </recommendedName>
</protein>
<dbReference type="PANTHER" id="PTHR36565:SF1">
    <property type="entry name" value="UPF0332 PROTEIN TM_1000"/>
    <property type="match status" value="1"/>
</dbReference>
<gene>
    <name evidence="3" type="ORF">A2149_01235</name>
</gene>
<comment type="caution">
    <text evidence="3">The sequence shown here is derived from an EMBL/GenBank/DDBJ whole genome shotgun (WGS) entry which is preliminary data.</text>
</comment>
<evidence type="ECO:0000313" key="3">
    <source>
        <dbReference type="EMBL" id="OGL45930.1"/>
    </source>
</evidence>
<dbReference type="Proteomes" id="UP000178435">
    <property type="component" value="Unassembled WGS sequence"/>
</dbReference>
<proteinExistence type="inferred from homology"/>
<dbReference type="AlphaFoldDB" id="A0A1F7RWX3"/>
<evidence type="ECO:0000313" key="4">
    <source>
        <dbReference type="Proteomes" id="UP000178435"/>
    </source>
</evidence>
<evidence type="ECO:0000259" key="2">
    <source>
        <dbReference type="Pfam" id="PF05168"/>
    </source>
</evidence>